<keyword evidence="3" id="KW-0269">Exonuclease</keyword>
<dbReference type="EMBL" id="LR796187">
    <property type="protein sequence ID" value="CAB4125082.1"/>
    <property type="molecule type" value="Genomic_DNA"/>
</dbReference>
<dbReference type="SUPFAM" id="SSF53098">
    <property type="entry name" value="Ribonuclease H-like"/>
    <property type="match status" value="1"/>
</dbReference>
<proteinExistence type="predicted"/>
<dbReference type="GO" id="GO:0004527">
    <property type="term" value="F:exonuclease activity"/>
    <property type="evidence" value="ECO:0007669"/>
    <property type="project" value="UniProtKB-KW"/>
</dbReference>
<accession>A0A6J7WDC2</accession>
<name>A0A6J7WDC2_9CAUD</name>
<evidence type="ECO:0000259" key="1">
    <source>
        <dbReference type="Pfam" id="PF16473"/>
    </source>
</evidence>
<evidence type="ECO:0000313" key="3">
    <source>
        <dbReference type="EMBL" id="CAB5208683.1"/>
    </source>
</evidence>
<dbReference type="Pfam" id="PF16473">
    <property type="entry name" value="Rv2179c-like"/>
    <property type="match status" value="1"/>
</dbReference>
<dbReference type="InterPro" id="IPR012337">
    <property type="entry name" value="RNaseH-like_sf"/>
</dbReference>
<sequence>MNSDCMIDLETLATSTDAAILTIGAVKFDPFGREVDDPKMDSFYVRVDLDSCDELGLVTNDATIEWWATQTKEAQYEAFENPDRIHIRDAFDQLYKFCWGAQRVWSNGAAFDVPICEHVYRKLNKAIPWPFWSVRDVRTAFDLGINPNKPAVTAHNALADAYEQAICIQHVYNTLRSSTTSDGKYIQPFIKTK</sequence>
<feature type="domain" description="3'-5' exoribonuclease Rv2179c-like" evidence="1">
    <location>
        <begin position="5"/>
        <end position="170"/>
    </location>
</feature>
<dbReference type="InterPro" id="IPR036397">
    <property type="entry name" value="RNaseH_sf"/>
</dbReference>
<keyword evidence="3" id="KW-0378">Hydrolase</keyword>
<keyword evidence="3" id="KW-0540">Nuclease</keyword>
<dbReference type="Gene3D" id="3.30.420.10">
    <property type="entry name" value="Ribonuclease H-like superfamily/Ribonuclease H"/>
    <property type="match status" value="1"/>
</dbReference>
<dbReference type="InterPro" id="IPR033390">
    <property type="entry name" value="Rv2179c-like"/>
</dbReference>
<reference evidence="3" key="1">
    <citation type="submission" date="2020-05" db="EMBL/GenBank/DDBJ databases">
        <authorList>
            <person name="Chiriac C."/>
            <person name="Salcher M."/>
            <person name="Ghai R."/>
            <person name="Kavagutti S V."/>
        </authorList>
    </citation>
    <scope>NUCLEOTIDE SEQUENCE</scope>
</reference>
<dbReference type="GO" id="GO:0003676">
    <property type="term" value="F:nucleic acid binding"/>
    <property type="evidence" value="ECO:0007669"/>
    <property type="project" value="InterPro"/>
</dbReference>
<protein>
    <submittedName>
        <fullName evidence="3">Exonuclease</fullName>
    </submittedName>
</protein>
<evidence type="ECO:0000313" key="2">
    <source>
        <dbReference type="EMBL" id="CAB4125082.1"/>
    </source>
</evidence>
<gene>
    <name evidence="3" type="ORF">UFOVP181_117</name>
    <name evidence="2" type="ORF">UFOVP57_45</name>
</gene>
<organism evidence="3">
    <name type="scientific">uncultured Caudovirales phage</name>
    <dbReference type="NCBI Taxonomy" id="2100421"/>
    <lineage>
        <taxon>Viruses</taxon>
        <taxon>Duplodnaviria</taxon>
        <taxon>Heunggongvirae</taxon>
        <taxon>Uroviricota</taxon>
        <taxon>Caudoviricetes</taxon>
        <taxon>Peduoviridae</taxon>
        <taxon>Maltschvirus</taxon>
        <taxon>Maltschvirus maltsch</taxon>
    </lineage>
</organism>
<dbReference type="EMBL" id="LR798231">
    <property type="protein sequence ID" value="CAB5208683.1"/>
    <property type="molecule type" value="Genomic_DNA"/>
</dbReference>